<accession>A0AAV2T1Y1</accession>
<protein>
    <submittedName>
        <fullName evidence="1">Uncharacterized protein</fullName>
    </submittedName>
</protein>
<dbReference type="EMBL" id="CAXLJL010000065">
    <property type="protein sequence ID" value="CAL5130413.1"/>
    <property type="molecule type" value="Genomic_DNA"/>
</dbReference>
<organism evidence="1 2">
    <name type="scientific">Calicophoron daubneyi</name>
    <name type="common">Rumen fluke</name>
    <name type="synonym">Paramphistomum daubneyi</name>
    <dbReference type="NCBI Taxonomy" id="300641"/>
    <lineage>
        <taxon>Eukaryota</taxon>
        <taxon>Metazoa</taxon>
        <taxon>Spiralia</taxon>
        <taxon>Lophotrochozoa</taxon>
        <taxon>Platyhelminthes</taxon>
        <taxon>Trematoda</taxon>
        <taxon>Digenea</taxon>
        <taxon>Plagiorchiida</taxon>
        <taxon>Pronocephalata</taxon>
        <taxon>Paramphistomoidea</taxon>
        <taxon>Paramphistomidae</taxon>
        <taxon>Calicophoron</taxon>
    </lineage>
</organism>
<dbReference type="Proteomes" id="UP001497525">
    <property type="component" value="Unassembled WGS sequence"/>
</dbReference>
<proteinExistence type="predicted"/>
<evidence type="ECO:0000313" key="1">
    <source>
        <dbReference type="EMBL" id="CAL5130413.1"/>
    </source>
</evidence>
<sequence>MGICAREFSQRERKRTNSDHHLEMISKTWILFAGFLLFHLLCDAAEVAWRAAGRRAVARRAFAEIQVVGVLNRHNLPLNWSEKYRDVESKDFILLNSSLCESIENALSHNITLRNAWRTCSIGLVHKGSVIAKVKFGLDEGVLSSYRVKYTSKQFTNYLMNLLLDYHPPGPVYFGKIMEIEVVGKFEGRILVKGTVKRRGAIIPWILAYSNKNTMEYAKLNNSLCETAETAISYDFKLWSAWRNCTNEFFSQNSVTAQMQIQFDKNRLDGAGVKYTATDFIHKVTKLLLSYRPVGPAYFGNISDVQFASLQRL</sequence>
<evidence type="ECO:0000313" key="2">
    <source>
        <dbReference type="Proteomes" id="UP001497525"/>
    </source>
</evidence>
<dbReference type="AlphaFoldDB" id="A0AAV2T1Y1"/>
<name>A0AAV2T1Y1_CALDB</name>
<comment type="caution">
    <text evidence="1">The sequence shown here is derived from an EMBL/GenBank/DDBJ whole genome shotgun (WGS) entry which is preliminary data.</text>
</comment>
<reference evidence="1" key="1">
    <citation type="submission" date="2024-06" db="EMBL/GenBank/DDBJ databases">
        <authorList>
            <person name="Liu X."/>
            <person name="Lenzi L."/>
            <person name="Haldenby T S."/>
            <person name="Uol C."/>
        </authorList>
    </citation>
    <scope>NUCLEOTIDE SEQUENCE</scope>
</reference>
<gene>
    <name evidence="1" type="ORF">CDAUBV1_LOCUS2290</name>
</gene>